<keyword evidence="4" id="KW-0378">Hydrolase</keyword>
<comment type="caution">
    <text evidence="6">The sequence shown here is derived from an EMBL/GenBank/DDBJ whole genome shotgun (WGS) entry which is preliminary data.</text>
</comment>
<dbReference type="GO" id="GO:0005737">
    <property type="term" value="C:cytoplasm"/>
    <property type="evidence" value="ECO:0007669"/>
    <property type="project" value="InterPro"/>
</dbReference>
<dbReference type="InterPro" id="IPR011356">
    <property type="entry name" value="Leucine_aapep/pepB"/>
</dbReference>
<evidence type="ECO:0000256" key="1">
    <source>
        <dbReference type="ARBA" id="ARBA00009528"/>
    </source>
</evidence>
<sequence length="351" mass="37845">TYSETSRAQLGHQLAKPLALLVVPLHRFLCDLMLPDLIQVTVVKDPAEFEKNYPLYAAVNRCAKVVERHTGRIINLEYVGEGDIQNTVLLVGKGVTYDTGGADIKAGGVMAGMSRDKCGAAAVAGFFQLYVIDDSELIFQTLAMLKPKGIKVFGTMAMVRNSVGAEGYVADEIITSAAGARIRVGNTDAEGRMAMADCMHHMKLKALAEKVPTHILTIATLTGHARLAMGPAYSIVIDNGPAARTKFAQNIQKAGHDMGDPFEISTVRREDYDFVKAHSEYADVLQCNNSPSSRTPRGHQFPAAFLIRASGLDKPLCYSHFDIAGSSGTFPQVPTGAPVVAMTETFLKSHC</sequence>
<dbReference type="OrthoDB" id="10041421at2759"/>
<dbReference type="STRING" id="46731.A0A3M6UVX2"/>
<organism evidence="6 7">
    <name type="scientific">Pocillopora damicornis</name>
    <name type="common">Cauliflower coral</name>
    <name type="synonym">Millepora damicornis</name>
    <dbReference type="NCBI Taxonomy" id="46731"/>
    <lineage>
        <taxon>Eukaryota</taxon>
        <taxon>Metazoa</taxon>
        <taxon>Cnidaria</taxon>
        <taxon>Anthozoa</taxon>
        <taxon>Hexacorallia</taxon>
        <taxon>Scleractinia</taxon>
        <taxon>Astrocoeniina</taxon>
        <taxon>Pocilloporidae</taxon>
        <taxon>Pocillopora</taxon>
    </lineage>
</organism>
<accession>A0A3M6UVX2</accession>
<evidence type="ECO:0000256" key="2">
    <source>
        <dbReference type="ARBA" id="ARBA00022438"/>
    </source>
</evidence>
<dbReference type="Gene3D" id="3.40.630.10">
    <property type="entry name" value="Zn peptidases"/>
    <property type="match status" value="1"/>
</dbReference>
<dbReference type="PANTHER" id="PTHR11963">
    <property type="entry name" value="LEUCINE AMINOPEPTIDASE-RELATED"/>
    <property type="match status" value="1"/>
</dbReference>
<keyword evidence="2" id="KW-0031">Aminopeptidase</keyword>
<comment type="similarity">
    <text evidence="1">Belongs to the peptidase M17 family.</text>
</comment>
<name>A0A3M6UVX2_POCDA</name>
<dbReference type="Proteomes" id="UP000275408">
    <property type="component" value="Unassembled WGS sequence"/>
</dbReference>
<gene>
    <name evidence="6" type="ORF">pdam_00006782</name>
</gene>
<dbReference type="PRINTS" id="PR00481">
    <property type="entry name" value="LAMNOPPTDASE"/>
</dbReference>
<evidence type="ECO:0000313" key="6">
    <source>
        <dbReference type="EMBL" id="RMX57770.1"/>
    </source>
</evidence>
<dbReference type="GO" id="GO:0030145">
    <property type="term" value="F:manganese ion binding"/>
    <property type="evidence" value="ECO:0007669"/>
    <property type="project" value="InterPro"/>
</dbReference>
<proteinExistence type="inferred from homology"/>
<feature type="domain" description="Cytosol aminopeptidase" evidence="5">
    <location>
        <begin position="186"/>
        <end position="193"/>
    </location>
</feature>
<dbReference type="EMBL" id="RCHS01000611">
    <property type="protein sequence ID" value="RMX57770.1"/>
    <property type="molecule type" value="Genomic_DNA"/>
</dbReference>
<evidence type="ECO:0000256" key="3">
    <source>
        <dbReference type="ARBA" id="ARBA00022670"/>
    </source>
</evidence>
<reference evidence="6 7" key="1">
    <citation type="journal article" date="2018" name="Sci. Rep.">
        <title>Comparative analysis of the Pocillopora damicornis genome highlights role of immune system in coral evolution.</title>
        <authorList>
            <person name="Cunning R."/>
            <person name="Bay R.A."/>
            <person name="Gillette P."/>
            <person name="Baker A.C."/>
            <person name="Traylor-Knowles N."/>
        </authorList>
    </citation>
    <scope>NUCLEOTIDE SEQUENCE [LARGE SCALE GENOMIC DNA]</scope>
    <source>
        <strain evidence="6">RSMAS</strain>
        <tissue evidence="6">Whole animal</tissue>
    </source>
</reference>
<dbReference type="SUPFAM" id="SSF53187">
    <property type="entry name" value="Zn-dependent exopeptidases"/>
    <property type="match status" value="1"/>
</dbReference>
<keyword evidence="3" id="KW-0645">Protease</keyword>
<dbReference type="PANTHER" id="PTHR11963:SF48">
    <property type="entry name" value="DIPEPTIDASE B, ISOFORM A"/>
    <property type="match status" value="1"/>
</dbReference>
<evidence type="ECO:0000256" key="4">
    <source>
        <dbReference type="ARBA" id="ARBA00022801"/>
    </source>
</evidence>
<protein>
    <recommendedName>
        <fullName evidence="5">Cytosol aminopeptidase domain-containing protein</fullName>
    </recommendedName>
</protein>
<evidence type="ECO:0000313" key="7">
    <source>
        <dbReference type="Proteomes" id="UP000275408"/>
    </source>
</evidence>
<dbReference type="GO" id="GO:0070006">
    <property type="term" value="F:metalloaminopeptidase activity"/>
    <property type="evidence" value="ECO:0007669"/>
    <property type="project" value="InterPro"/>
</dbReference>
<dbReference type="AlphaFoldDB" id="A0A3M6UVX2"/>
<dbReference type="PROSITE" id="PS00631">
    <property type="entry name" value="CYTOSOL_AP"/>
    <property type="match status" value="1"/>
</dbReference>
<keyword evidence="7" id="KW-1185">Reference proteome</keyword>
<feature type="non-terminal residue" evidence="6">
    <location>
        <position position="1"/>
    </location>
</feature>
<dbReference type="InterPro" id="IPR000819">
    <property type="entry name" value="Peptidase_M17_C"/>
</dbReference>
<evidence type="ECO:0000259" key="5">
    <source>
        <dbReference type="PROSITE" id="PS00631"/>
    </source>
</evidence>
<dbReference type="Pfam" id="PF00883">
    <property type="entry name" value="Peptidase_M17"/>
    <property type="match status" value="1"/>
</dbReference>
<dbReference type="GO" id="GO:0006508">
    <property type="term" value="P:proteolysis"/>
    <property type="evidence" value="ECO:0007669"/>
    <property type="project" value="UniProtKB-KW"/>
</dbReference>